<sequence>MNTRLKSGDIFLQISKDIVSKFLQQKRISSCNDEISLILFGTPATVHPYADDIHYQNITIINRLGAVNLELLDLVQNSIEPTSISADFLDALIVALNHLRDATKSRSENLKRRIILLSDLGGHCKEEQSNAVIKKVKDLCAELNFIGPFDTEKHGKSTVFGEEYTLLPRQQAGGYIISNILLNVAGTYLSFKEALSKEGTFQTIDADKTLVADKTNDADKAIVADKRLVAADCTKKCEQEIKSNIKMSLRTKKVCRC</sequence>
<evidence type="ECO:0000313" key="3">
    <source>
        <dbReference type="Proteomes" id="UP000507470"/>
    </source>
</evidence>
<dbReference type="PANTHER" id="PTHR12604">
    <property type="entry name" value="KU AUTOANTIGEN DNA HELICASE"/>
    <property type="match status" value="1"/>
</dbReference>
<reference evidence="2 3" key="1">
    <citation type="submission" date="2020-06" db="EMBL/GenBank/DDBJ databases">
        <authorList>
            <person name="Li R."/>
            <person name="Bekaert M."/>
        </authorList>
    </citation>
    <scope>NUCLEOTIDE SEQUENCE [LARGE SCALE GENOMIC DNA]</scope>
    <source>
        <strain evidence="3">wild</strain>
    </source>
</reference>
<feature type="domain" description="Ku70/Ku80 N-terminal alpha/beta" evidence="1">
    <location>
        <begin position="12"/>
        <end position="149"/>
    </location>
</feature>
<accession>A0A6J8BG96</accession>
<dbReference type="AlphaFoldDB" id="A0A6J8BG96"/>
<dbReference type="SUPFAM" id="SSF53300">
    <property type="entry name" value="vWA-like"/>
    <property type="match status" value="1"/>
</dbReference>
<dbReference type="Gene3D" id="3.40.50.410">
    <property type="entry name" value="von Willebrand factor, type A domain"/>
    <property type="match status" value="1"/>
</dbReference>
<organism evidence="2 3">
    <name type="scientific">Mytilus coruscus</name>
    <name type="common">Sea mussel</name>
    <dbReference type="NCBI Taxonomy" id="42192"/>
    <lineage>
        <taxon>Eukaryota</taxon>
        <taxon>Metazoa</taxon>
        <taxon>Spiralia</taxon>
        <taxon>Lophotrochozoa</taxon>
        <taxon>Mollusca</taxon>
        <taxon>Bivalvia</taxon>
        <taxon>Autobranchia</taxon>
        <taxon>Pteriomorphia</taxon>
        <taxon>Mytilida</taxon>
        <taxon>Mytiloidea</taxon>
        <taxon>Mytilidae</taxon>
        <taxon>Mytilinae</taxon>
        <taxon>Mytilus</taxon>
    </lineage>
</organism>
<keyword evidence="3" id="KW-1185">Reference proteome</keyword>
<name>A0A6J8BG96_MYTCO</name>
<proteinExistence type="predicted"/>
<dbReference type="Proteomes" id="UP000507470">
    <property type="component" value="Unassembled WGS sequence"/>
</dbReference>
<dbReference type="GO" id="GO:0003690">
    <property type="term" value="F:double-stranded DNA binding"/>
    <property type="evidence" value="ECO:0007669"/>
    <property type="project" value="TreeGrafter"/>
</dbReference>
<dbReference type="OrthoDB" id="6122876at2759"/>
<evidence type="ECO:0000259" key="1">
    <source>
        <dbReference type="Pfam" id="PF03731"/>
    </source>
</evidence>
<evidence type="ECO:0000313" key="2">
    <source>
        <dbReference type="EMBL" id="CAC5382626.1"/>
    </source>
</evidence>
<dbReference type="InterPro" id="IPR036465">
    <property type="entry name" value="vWFA_dom_sf"/>
</dbReference>
<dbReference type="GO" id="GO:0043564">
    <property type="term" value="C:Ku70:Ku80 complex"/>
    <property type="evidence" value="ECO:0007669"/>
    <property type="project" value="TreeGrafter"/>
</dbReference>
<dbReference type="EMBL" id="CACVKT020003245">
    <property type="protein sequence ID" value="CAC5382626.1"/>
    <property type="molecule type" value="Genomic_DNA"/>
</dbReference>
<dbReference type="Pfam" id="PF03731">
    <property type="entry name" value="Ku_N"/>
    <property type="match status" value="1"/>
</dbReference>
<dbReference type="InterPro" id="IPR005161">
    <property type="entry name" value="Ku_N"/>
</dbReference>
<dbReference type="GO" id="GO:0000723">
    <property type="term" value="P:telomere maintenance"/>
    <property type="evidence" value="ECO:0007669"/>
    <property type="project" value="TreeGrafter"/>
</dbReference>
<dbReference type="GO" id="GO:0042162">
    <property type="term" value="F:telomeric DNA binding"/>
    <property type="evidence" value="ECO:0007669"/>
    <property type="project" value="TreeGrafter"/>
</dbReference>
<dbReference type="PANTHER" id="PTHR12604:SF4">
    <property type="entry name" value="X-RAY REPAIR CROSS-COMPLEMENTING PROTEIN 5"/>
    <property type="match status" value="1"/>
</dbReference>
<dbReference type="GO" id="GO:0006303">
    <property type="term" value="P:double-strand break repair via nonhomologous end joining"/>
    <property type="evidence" value="ECO:0007669"/>
    <property type="project" value="TreeGrafter"/>
</dbReference>
<protein>
    <submittedName>
        <fullName evidence="2">XRCC5</fullName>
    </submittedName>
</protein>
<gene>
    <name evidence="2" type="ORF">MCOR_18433</name>
</gene>